<organism evidence="1 2">
    <name type="scientific">Bradyrhizobium erythrophlei</name>
    <dbReference type="NCBI Taxonomy" id="1437360"/>
    <lineage>
        <taxon>Bacteria</taxon>
        <taxon>Pseudomonadati</taxon>
        <taxon>Pseudomonadota</taxon>
        <taxon>Alphaproteobacteria</taxon>
        <taxon>Hyphomicrobiales</taxon>
        <taxon>Nitrobacteraceae</taxon>
        <taxon>Bradyrhizobium</taxon>
    </lineage>
</organism>
<dbReference type="RefSeq" id="WP_079603085.1">
    <property type="nucleotide sequence ID" value="NZ_LT670817.1"/>
</dbReference>
<dbReference type="EMBL" id="LT670817">
    <property type="protein sequence ID" value="SHH26360.1"/>
    <property type="molecule type" value="Genomic_DNA"/>
</dbReference>
<evidence type="ECO:0000313" key="2">
    <source>
        <dbReference type="Proteomes" id="UP000189796"/>
    </source>
</evidence>
<dbReference type="Proteomes" id="UP000189796">
    <property type="component" value="Chromosome I"/>
</dbReference>
<dbReference type="AlphaFoldDB" id="A0A1M5RJI6"/>
<name>A0A1M5RJI6_9BRAD</name>
<evidence type="ECO:0000313" key="1">
    <source>
        <dbReference type="EMBL" id="SHH26360.1"/>
    </source>
</evidence>
<dbReference type="SUPFAM" id="SSF141571">
    <property type="entry name" value="Pentapeptide repeat-like"/>
    <property type="match status" value="1"/>
</dbReference>
<dbReference type="Pfam" id="PF00805">
    <property type="entry name" value="Pentapeptide"/>
    <property type="match status" value="1"/>
</dbReference>
<accession>A0A1M5RJI6</accession>
<protein>
    <submittedName>
        <fullName evidence="1">Pentapeptide repeat-containing protein</fullName>
    </submittedName>
</protein>
<dbReference type="Gene3D" id="2.160.20.80">
    <property type="entry name" value="E3 ubiquitin-protein ligase SopA"/>
    <property type="match status" value="1"/>
</dbReference>
<reference evidence="1 2" key="1">
    <citation type="submission" date="2016-11" db="EMBL/GenBank/DDBJ databases">
        <authorList>
            <person name="Jaros S."/>
            <person name="Januszkiewicz K."/>
            <person name="Wedrychowicz H."/>
        </authorList>
    </citation>
    <scope>NUCLEOTIDE SEQUENCE [LARGE SCALE GENOMIC DNA]</scope>
    <source>
        <strain evidence="1 2">GAS138</strain>
    </source>
</reference>
<dbReference type="InterPro" id="IPR001646">
    <property type="entry name" value="5peptide_repeat"/>
</dbReference>
<dbReference type="OrthoDB" id="7908941at2"/>
<gene>
    <name evidence="1" type="ORF">SAMN05443248_4253</name>
</gene>
<proteinExistence type="predicted"/>
<sequence length="155" mass="16523">MIGRRGLLAAAVGTLAALSGPGVGVGRRRVTQDELNDAIALHRLWLEERIRGHRADFASCNLSGLDFGFGVRDQVVLRNAEFTDADLNGTGGNDVNFHHASLQYADLAGSHLKAPVFSNAVLNGVDCRNAVWGWPSRGAAIAAGEDQPRLCMPFS</sequence>